<dbReference type="RefSeq" id="XP_017991449.1">
    <property type="nucleotide sequence ID" value="XM_018136331.1"/>
</dbReference>
<evidence type="ECO:0000256" key="3">
    <source>
        <dbReference type="ARBA" id="ARBA00004922"/>
    </source>
</evidence>
<keyword evidence="13 19" id="KW-1133">Transmembrane helix</keyword>
<dbReference type="OrthoDB" id="10262326at2759"/>
<comment type="caution">
    <text evidence="21">The sequence shown here is derived from an EMBL/GenBank/DDBJ whole genome shotgun (WGS) entry which is preliminary data.</text>
</comment>
<dbReference type="Pfam" id="PF00953">
    <property type="entry name" value="Glycos_transf_4"/>
    <property type="match status" value="1"/>
</dbReference>
<name>A0A0M8MNS1_9BASI</name>
<keyword evidence="7" id="KW-0328">Glycosyltransferase</keyword>
<dbReference type="InterPro" id="IPR000715">
    <property type="entry name" value="Glycosyl_transferase_4"/>
</dbReference>
<feature type="transmembrane region" description="Helical" evidence="19">
    <location>
        <begin position="273"/>
        <end position="298"/>
    </location>
</feature>
<keyword evidence="9 19" id="KW-0812">Transmembrane</keyword>
<feature type="transmembrane region" description="Helical" evidence="19">
    <location>
        <begin position="378"/>
        <end position="398"/>
    </location>
</feature>
<gene>
    <name evidence="21" type="ORF">Malapachy_1834</name>
</gene>
<feature type="transmembrane region" description="Helical" evidence="19">
    <location>
        <begin position="164"/>
        <end position="183"/>
    </location>
</feature>
<feature type="transmembrane region" description="Helical" evidence="19">
    <location>
        <begin position="240"/>
        <end position="261"/>
    </location>
</feature>
<feature type="signal peptide" evidence="20">
    <location>
        <begin position="1"/>
        <end position="19"/>
    </location>
</feature>
<feature type="transmembrane region" description="Helical" evidence="19">
    <location>
        <begin position="118"/>
        <end position="139"/>
    </location>
</feature>
<dbReference type="PANTHER" id="PTHR10571">
    <property type="entry name" value="UDP-N-ACETYLGLUCOSAMINE--DOLICHYL-PHOSPHATE N-ACETYLGLUCOSAMINEPHOSPHOTRANSFERASE"/>
    <property type="match status" value="1"/>
</dbReference>
<evidence type="ECO:0000256" key="7">
    <source>
        <dbReference type="ARBA" id="ARBA00022676"/>
    </source>
</evidence>
<comment type="cofactor">
    <cofactor evidence="1">
        <name>Mg(2+)</name>
        <dbReference type="ChEBI" id="CHEBI:18420"/>
    </cofactor>
</comment>
<protein>
    <recommendedName>
        <fullName evidence="6">UDP-N-acetylglucosamine--dolichyl-phosphate N-acetylglucosaminephosphotransferase</fullName>
        <ecNumber evidence="5">2.7.8.15</ecNumber>
    </recommendedName>
    <alternativeName>
        <fullName evidence="15">GlcNAc-1-P transferase</fullName>
    </alternativeName>
    <alternativeName>
        <fullName evidence="16">N-acetylglucosamine-1-phosphate transferase</fullName>
    </alternativeName>
</protein>
<dbReference type="AlphaFoldDB" id="A0A0M8MNS1"/>
<dbReference type="GeneID" id="28728206"/>
<keyword evidence="11" id="KW-0256">Endoplasmic reticulum</keyword>
<comment type="function">
    <text evidence="17">UDP-N-acetylglucosamine--dolichyl-phosphate N-acetylglucosaminephosphotransferase that operates in the biosynthetic pathway of dolichol-linked oligosaccharides, the glycan precursors employed in protein asparagine (N)-glycosylation. The assembly of dolichol-linked oligosaccharides begins on the cytosolic side of the endoplasmic reticulum membrane and finishes in its lumen. The sequential addition of sugars to dolichol pyrophosphate produces dolichol-linked oligosaccharides containing fourteen sugars, including two GlcNAcs, nine mannoses and three glucoses. Once assembled, the oligosaccharide is transferred from the lipid to nascent proteins by oligosaccharyltransferases. Catalyzes the initial step of dolichol-linked oligosaccharide biosynthesis, transfering GlcNAc-1-P from cytosolic UDP-GlcNAc onto the carrier lipid dolichyl phosphate (P-dolichol), yielding GlcNAc-P-P-dolichol embedded in the cytoplasmic leaflet of the endoplasmic reticulum membrane.</text>
</comment>
<evidence type="ECO:0000256" key="5">
    <source>
        <dbReference type="ARBA" id="ARBA00013225"/>
    </source>
</evidence>
<evidence type="ECO:0000313" key="21">
    <source>
        <dbReference type="EMBL" id="KOS13817.1"/>
    </source>
</evidence>
<reference evidence="21 22" key="1">
    <citation type="submission" date="2015-07" db="EMBL/GenBank/DDBJ databases">
        <title>Draft Genome Sequence of Malassezia furfur CBS1878 and Malassezia pachydermatis CBS1879.</title>
        <authorList>
            <person name="Triana S."/>
            <person name="Ohm R."/>
            <person name="Gonzalez A."/>
            <person name="DeCock H."/>
            <person name="Restrepo S."/>
            <person name="Celis A."/>
        </authorList>
    </citation>
    <scope>NUCLEOTIDE SEQUENCE [LARGE SCALE GENOMIC DNA]</scope>
    <source>
        <strain evidence="21 22">CBS 1879</strain>
    </source>
</reference>
<feature type="transmembrane region" description="Helical" evidence="19">
    <location>
        <begin position="59"/>
        <end position="82"/>
    </location>
</feature>
<organism evidence="21 22">
    <name type="scientific">Malassezia pachydermatis</name>
    <dbReference type="NCBI Taxonomy" id="77020"/>
    <lineage>
        <taxon>Eukaryota</taxon>
        <taxon>Fungi</taxon>
        <taxon>Dikarya</taxon>
        <taxon>Basidiomycota</taxon>
        <taxon>Ustilaginomycotina</taxon>
        <taxon>Malasseziomycetes</taxon>
        <taxon>Malasseziales</taxon>
        <taxon>Malasseziaceae</taxon>
        <taxon>Malassezia</taxon>
    </lineage>
</organism>
<evidence type="ECO:0000256" key="2">
    <source>
        <dbReference type="ARBA" id="ARBA00004477"/>
    </source>
</evidence>
<dbReference type="GO" id="GO:0006488">
    <property type="term" value="P:dolichol-linked oligosaccharide biosynthetic process"/>
    <property type="evidence" value="ECO:0007669"/>
    <property type="project" value="InterPro"/>
</dbReference>
<evidence type="ECO:0000256" key="19">
    <source>
        <dbReference type="SAM" id="Phobius"/>
    </source>
</evidence>
<dbReference type="GO" id="GO:0046872">
    <property type="term" value="F:metal ion binding"/>
    <property type="evidence" value="ECO:0007669"/>
    <property type="project" value="UniProtKB-KW"/>
</dbReference>
<dbReference type="VEuPathDB" id="FungiDB:Malapachy_1834"/>
<comment type="similarity">
    <text evidence="4">Belongs to the glycosyltransferase 4 family.</text>
</comment>
<comment type="pathway">
    <text evidence="3">Protein modification; protein glycosylation.</text>
</comment>
<accession>A0A0M8MNS1</accession>
<dbReference type="UniPathway" id="UPA00378"/>
<feature type="chain" id="PRO_5005818602" description="UDP-N-acetylglucosamine--dolichyl-phosphate N-acetylglucosaminephosphotransferase" evidence="20">
    <location>
        <begin position="20"/>
        <end position="538"/>
    </location>
</feature>
<keyword evidence="22" id="KW-1185">Reference proteome</keyword>
<keyword evidence="10" id="KW-0479">Metal-binding</keyword>
<proteinExistence type="inferred from homology"/>
<evidence type="ECO:0000313" key="22">
    <source>
        <dbReference type="Proteomes" id="UP000037751"/>
    </source>
</evidence>
<evidence type="ECO:0000256" key="11">
    <source>
        <dbReference type="ARBA" id="ARBA00022824"/>
    </source>
</evidence>
<dbReference type="EMBL" id="LGAV01000005">
    <property type="protein sequence ID" value="KOS13817.1"/>
    <property type="molecule type" value="Genomic_DNA"/>
</dbReference>
<feature type="transmembrane region" description="Helical" evidence="19">
    <location>
        <begin position="318"/>
        <end position="342"/>
    </location>
</feature>
<feature type="transmembrane region" description="Helical" evidence="19">
    <location>
        <begin position="195"/>
        <end position="220"/>
    </location>
</feature>
<dbReference type="GO" id="GO:0005789">
    <property type="term" value="C:endoplasmic reticulum membrane"/>
    <property type="evidence" value="ECO:0007669"/>
    <property type="project" value="UniProtKB-SubCell"/>
</dbReference>
<evidence type="ECO:0000256" key="15">
    <source>
        <dbReference type="ARBA" id="ARBA00029567"/>
    </source>
</evidence>
<evidence type="ECO:0000256" key="16">
    <source>
        <dbReference type="ARBA" id="ARBA00033238"/>
    </source>
</evidence>
<evidence type="ECO:0000256" key="8">
    <source>
        <dbReference type="ARBA" id="ARBA00022679"/>
    </source>
</evidence>
<keyword evidence="8 21" id="KW-0808">Transferase</keyword>
<evidence type="ECO:0000256" key="10">
    <source>
        <dbReference type="ARBA" id="ARBA00022723"/>
    </source>
</evidence>
<keyword evidence="14 19" id="KW-0472">Membrane</keyword>
<feature type="transmembrane region" description="Helical" evidence="19">
    <location>
        <begin position="508"/>
        <end position="528"/>
    </location>
</feature>
<evidence type="ECO:0000256" key="20">
    <source>
        <dbReference type="SAM" id="SignalP"/>
    </source>
</evidence>
<comment type="subcellular location">
    <subcellularLocation>
        <location evidence="2">Endoplasmic reticulum membrane</location>
        <topology evidence="2">Multi-pass membrane protein</topology>
    </subcellularLocation>
</comment>
<evidence type="ECO:0000256" key="12">
    <source>
        <dbReference type="ARBA" id="ARBA00022842"/>
    </source>
</evidence>
<evidence type="ECO:0000256" key="6">
    <source>
        <dbReference type="ARBA" id="ARBA00017659"/>
    </source>
</evidence>
<dbReference type="STRING" id="77020.A0A0M8MNS1"/>
<evidence type="ECO:0000256" key="14">
    <source>
        <dbReference type="ARBA" id="ARBA00023136"/>
    </source>
</evidence>
<feature type="transmembrane region" description="Helical" evidence="19">
    <location>
        <begin position="354"/>
        <end position="372"/>
    </location>
</feature>
<dbReference type="EC" id="2.7.8.15" evidence="5"/>
<evidence type="ECO:0000256" key="4">
    <source>
        <dbReference type="ARBA" id="ARBA00009317"/>
    </source>
</evidence>
<dbReference type="Proteomes" id="UP000037751">
    <property type="component" value="Unassembled WGS sequence"/>
</dbReference>
<dbReference type="InterPro" id="IPR033895">
    <property type="entry name" value="GPT"/>
</dbReference>
<keyword evidence="20" id="KW-0732">Signal</keyword>
<dbReference type="GO" id="GO:0016757">
    <property type="term" value="F:glycosyltransferase activity"/>
    <property type="evidence" value="ECO:0007669"/>
    <property type="project" value="UniProtKB-KW"/>
</dbReference>
<dbReference type="GO" id="GO:0003975">
    <property type="term" value="F:UDP-N-acetylglucosamine-dolichyl-phosphate N-acetylglucosaminephosphotransferase activity"/>
    <property type="evidence" value="ECO:0007669"/>
    <property type="project" value="UniProtKB-EC"/>
</dbReference>
<evidence type="ECO:0000256" key="17">
    <source>
        <dbReference type="ARBA" id="ARBA00044717"/>
    </source>
</evidence>
<dbReference type="PANTHER" id="PTHR10571:SF0">
    <property type="entry name" value="UDP-N-ACETYLGLUCOSAMINE--DOLICHYL-PHOSPHATE N-ACETYLGLUCOSAMINEPHOSPHOTRANSFERASE"/>
    <property type="match status" value="1"/>
</dbReference>
<evidence type="ECO:0000256" key="1">
    <source>
        <dbReference type="ARBA" id="ARBA00001946"/>
    </source>
</evidence>
<evidence type="ECO:0000256" key="13">
    <source>
        <dbReference type="ARBA" id="ARBA00022989"/>
    </source>
</evidence>
<keyword evidence="12" id="KW-0460">Magnesium</keyword>
<evidence type="ECO:0000256" key="9">
    <source>
        <dbReference type="ARBA" id="ARBA00022692"/>
    </source>
</evidence>
<comment type="catalytic activity">
    <reaction evidence="18">
        <text>a di-trans,poly-cis-dolichyl phosphate + UDP-N-acetyl-alpha-D-glucosamine = an N-acetyl-alpha-D-glucosaminyl-diphospho-di-trans,poly-cis-dolichol + UMP</text>
        <dbReference type="Rhea" id="RHEA:13289"/>
        <dbReference type="Rhea" id="RHEA-COMP:19498"/>
        <dbReference type="Rhea" id="RHEA-COMP:19507"/>
        <dbReference type="ChEBI" id="CHEBI:57683"/>
        <dbReference type="ChEBI" id="CHEBI:57705"/>
        <dbReference type="ChEBI" id="CHEBI:57865"/>
        <dbReference type="ChEBI" id="CHEBI:58427"/>
        <dbReference type="EC" id="2.7.8.15"/>
    </reaction>
    <physiologicalReaction direction="left-to-right" evidence="18">
        <dbReference type="Rhea" id="RHEA:13290"/>
    </physiologicalReaction>
</comment>
<dbReference type="CDD" id="cd06855">
    <property type="entry name" value="GT_GPT_euk"/>
    <property type="match status" value="1"/>
</dbReference>
<sequence>MTGVCLAFLLGMYAMPSFCVWSAWCTDDVEMVIASTALPTSPWRALWRTATYAIRYMDLAFPALVVSLVLSVLAFGMTYLAIQYAQSAFVVGGLGGVDLLKRDLLPHGQKPPVIPESLGLVCAVIYLLILVAFIPFRYFGANMYGLPSSLAGDVYSSPGLHQDLASFLSALLSVYSGAFLGFVDDVLDIRWRYKLPIPLLSSIPMLAVYMAGGGTTGVVIPAWPPILRDVLGCSTMELGALYYVFMMMLATFCTNCINILAGINGVEVGQATVIALSICVNDLLYLDIPAVVRAALINKTPIPYPVDILRGYHGSQDLVIRHLFSLHLLLPFIGTSLALLAWNRYPARVFVGDTYCYFAGMVLVSCGVLGHYSKTLLLFFLPQIFNFLLSCPQLFGLVPCPRHRVPFVDVPSGRLYPSSVRLHASTPRVTHALLALLESCRCVRRLRNETGQVVGVTNMTLLNAVLVMAGARAETVSRADLSASLAVADPALKPRAARSTLYLTERGLWYCTMLVQVIGSVIAFAIRYRLSSVLFPST</sequence>
<evidence type="ECO:0000256" key="18">
    <source>
        <dbReference type="ARBA" id="ARBA00045078"/>
    </source>
</evidence>